<dbReference type="EMBL" id="BAABXL010000001">
    <property type="protein sequence ID" value="GAA6270530.1"/>
    <property type="molecule type" value="Genomic_DNA"/>
</dbReference>
<dbReference type="Proteomes" id="UP001600894">
    <property type="component" value="Unassembled WGS sequence"/>
</dbReference>
<dbReference type="Pfam" id="PF08282">
    <property type="entry name" value="Hydrolase_3"/>
    <property type="match status" value="1"/>
</dbReference>
<evidence type="ECO:0000313" key="2">
    <source>
        <dbReference type="Proteomes" id="UP001600894"/>
    </source>
</evidence>
<name>A0ABQ0B2N7_9FIRM</name>
<dbReference type="PROSITE" id="PS01228">
    <property type="entry name" value="COF_1"/>
    <property type="match status" value="1"/>
</dbReference>
<dbReference type="SFLD" id="SFLDG01140">
    <property type="entry name" value="C2.B:_Phosphomannomutase_and_P"/>
    <property type="match status" value="1"/>
</dbReference>
<dbReference type="InterPro" id="IPR006379">
    <property type="entry name" value="HAD-SF_hydro_IIB"/>
</dbReference>
<comment type="caution">
    <text evidence="1">The sequence shown here is derived from an EMBL/GenBank/DDBJ whole genome shotgun (WGS) entry which is preliminary data.</text>
</comment>
<protein>
    <submittedName>
        <fullName evidence="1">Cof-type HAD-IIB family hydrolase</fullName>
    </submittedName>
</protein>
<dbReference type="RefSeq" id="WP_176255276.1">
    <property type="nucleotide sequence ID" value="NZ_BAABXL010000001.1"/>
</dbReference>
<dbReference type="InterPro" id="IPR000150">
    <property type="entry name" value="Cof"/>
</dbReference>
<reference evidence="1 2" key="1">
    <citation type="submission" date="2024-04" db="EMBL/GenBank/DDBJ databases">
        <title>Defined microbial consortia suppress multidrug-resistant proinflammatory Enterobacteriaceae via ecological control.</title>
        <authorList>
            <person name="Furuichi M."/>
            <person name="Kawaguchi T."/>
            <person name="Pust M."/>
            <person name="Yasuma K."/>
            <person name="Plichta D."/>
            <person name="Hasegawa N."/>
            <person name="Ohya T."/>
            <person name="Bhattarai S."/>
            <person name="Sasajima S."/>
            <person name="Aoto Y."/>
            <person name="Tuganbaev T."/>
            <person name="Yaginuma M."/>
            <person name="Ueda M."/>
            <person name="Okahashi N."/>
            <person name="Amafuji K."/>
            <person name="Kiridooshi Y."/>
            <person name="Sugita K."/>
            <person name="Strazar M."/>
            <person name="Skelly A."/>
            <person name="Suda W."/>
            <person name="Hattori M."/>
            <person name="Nakamoto N."/>
            <person name="Caballero S."/>
            <person name="Norman J."/>
            <person name="Olle B."/>
            <person name="Tanoue T."/>
            <person name="Arita M."/>
            <person name="Bucci V."/>
            <person name="Atarashi K."/>
            <person name="Xavier R."/>
            <person name="Honda K."/>
        </authorList>
    </citation>
    <scope>NUCLEOTIDE SEQUENCE [LARGE SCALE GENOMIC DNA]</scope>
    <source>
        <strain evidence="2">f13</strain>
    </source>
</reference>
<sequence>MIKLIAVDMDGTLLNSEGRISRRNAYAVQCLQALGTEFLVCTGRSYEDALLPLKERGIRASVICMNGSCIYDWNGRLADKTVFQTEQVKQILRAGKEFGAVFDFMTSRGSFSISTEEEFRDAYERDILLPMAAYSYEAVRDRFHLVREEELFSLGLEFFKISVLHASSQTLNDLKERLKEIENLAVASSFYTNLELTHKDAQKGKALAAYASARGIRLDEIMAIGDSENDTSMLSMGLKYTIAMGNAMESVKKTAKCLTRTNDEDGVAYAVETLILSQEARSRG</sequence>
<dbReference type="Gene3D" id="3.40.50.1000">
    <property type="entry name" value="HAD superfamily/HAD-like"/>
    <property type="match status" value="1"/>
</dbReference>
<accession>A0ABQ0B2N7</accession>
<keyword evidence="1" id="KW-0378">Hydrolase</keyword>
<dbReference type="NCBIfam" id="TIGR00099">
    <property type="entry name" value="Cof-subfamily"/>
    <property type="match status" value="1"/>
</dbReference>
<dbReference type="InterPro" id="IPR036412">
    <property type="entry name" value="HAD-like_sf"/>
</dbReference>
<dbReference type="InterPro" id="IPR023214">
    <property type="entry name" value="HAD_sf"/>
</dbReference>
<dbReference type="NCBIfam" id="TIGR01484">
    <property type="entry name" value="HAD-SF-IIB"/>
    <property type="match status" value="1"/>
</dbReference>
<dbReference type="PANTHER" id="PTHR10000">
    <property type="entry name" value="PHOSPHOSERINE PHOSPHATASE"/>
    <property type="match status" value="1"/>
</dbReference>
<organism evidence="1 2">
    <name type="scientific">Enterocloster alcoholdehydrogenati</name>
    <dbReference type="NCBI Taxonomy" id="2547410"/>
    <lineage>
        <taxon>Bacteria</taxon>
        <taxon>Bacillati</taxon>
        <taxon>Bacillota</taxon>
        <taxon>Clostridia</taxon>
        <taxon>Lachnospirales</taxon>
        <taxon>Lachnospiraceae</taxon>
        <taxon>Enterocloster</taxon>
    </lineage>
</organism>
<proteinExistence type="predicted"/>
<keyword evidence="2" id="KW-1185">Reference proteome</keyword>
<dbReference type="PANTHER" id="PTHR10000:SF55">
    <property type="entry name" value="5-AMINO-6-(5-PHOSPHO-D-RIBITYLAMINO)URACIL PHOSPHATASE YCSE"/>
    <property type="match status" value="1"/>
</dbReference>
<dbReference type="SUPFAM" id="SSF56784">
    <property type="entry name" value="HAD-like"/>
    <property type="match status" value="1"/>
</dbReference>
<dbReference type="CDD" id="cd07516">
    <property type="entry name" value="HAD_Pase"/>
    <property type="match status" value="1"/>
</dbReference>
<gene>
    <name evidence="1" type="ORF">F130042H8_35900</name>
</gene>
<evidence type="ECO:0000313" key="1">
    <source>
        <dbReference type="EMBL" id="GAA6270530.1"/>
    </source>
</evidence>
<dbReference type="GO" id="GO:0016787">
    <property type="term" value="F:hydrolase activity"/>
    <property type="evidence" value="ECO:0007669"/>
    <property type="project" value="UniProtKB-KW"/>
</dbReference>
<dbReference type="Gene3D" id="3.30.1240.10">
    <property type="match status" value="1"/>
</dbReference>
<dbReference type="SFLD" id="SFLDS00003">
    <property type="entry name" value="Haloacid_Dehalogenase"/>
    <property type="match status" value="1"/>
</dbReference>